<proteinExistence type="predicted"/>
<dbReference type="EMBL" id="CCYD01000645">
    <property type="protein sequence ID" value="CEG42638.1"/>
    <property type="molecule type" value="Genomic_DNA"/>
</dbReference>
<evidence type="ECO:0000313" key="1">
    <source>
        <dbReference type="EMBL" id="CEG42638.1"/>
    </source>
</evidence>
<dbReference type="Pfam" id="PF00378">
    <property type="entry name" value="ECH_1"/>
    <property type="match status" value="1"/>
</dbReference>
<dbReference type="AlphaFoldDB" id="A0A0P1AN21"/>
<dbReference type="STRING" id="4781.A0A0P1AN21"/>
<dbReference type="OMA" id="PMLANDM"/>
<evidence type="ECO:0000313" key="2">
    <source>
        <dbReference type="Proteomes" id="UP000054928"/>
    </source>
</evidence>
<dbReference type="SUPFAM" id="SSF52096">
    <property type="entry name" value="ClpP/crotonase"/>
    <property type="match status" value="1"/>
</dbReference>
<dbReference type="Gene3D" id="3.90.226.10">
    <property type="entry name" value="2-enoyl-CoA Hydratase, Chain A, domain 1"/>
    <property type="match status" value="1"/>
</dbReference>
<dbReference type="InterPro" id="IPR001753">
    <property type="entry name" value="Enoyl-CoA_hydra/iso"/>
</dbReference>
<dbReference type="CDD" id="cd06558">
    <property type="entry name" value="crotonase-like"/>
    <property type="match status" value="1"/>
</dbReference>
<dbReference type="InterPro" id="IPR029045">
    <property type="entry name" value="ClpP/crotonase-like_dom_sf"/>
</dbReference>
<dbReference type="RefSeq" id="XP_024579007.1">
    <property type="nucleotide sequence ID" value="XM_024728540.1"/>
</dbReference>
<protein>
    <submittedName>
        <fullName evidence="1">Enoyl-hydratase</fullName>
    </submittedName>
</protein>
<keyword evidence="2" id="KW-1185">Reference proteome</keyword>
<dbReference type="PANTHER" id="PTHR43684:SF12">
    <property type="entry name" value="ENOYL-COA ISOMERASE"/>
    <property type="match status" value="1"/>
</dbReference>
<dbReference type="GeneID" id="36407951"/>
<organism evidence="1 2">
    <name type="scientific">Plasmopara halstedii</name>
    <name type="common">Downy mildew of sunflower</name>
    <dbReference type="NCBI Taxonomy" id="4781"/>
    <lineage>
        <taxon>Eukaryota</taxon>
        <taxon>Sar</taxon>
        <taxon>Stramenopiles</taxon>
        <taxon>Oomycota</taxon>
        <taxon>Peronosporomycetes</taxon>
        <taxon>Peronosporales</taxon>
        <taxon>Peronosporaceae</taxon>
        <taxon>Plasmopara</taxon>
    </lineage>
</organism>
<sequence>MYEQLTAALDEFEANDSLHALVISGHGNYFTSGADMKEMPAYLVDKSVRRPSQSPVYTFMHRIIACKKMLVAAVNGCAIGIGVTLLMHCDLVYAAESATFCTPFLRVGIVPEFASSYTFPHFLGPIVANDFIIRSKVYTAQEALNVKLVSDVFPTNGFLEKVLAEVEPIVTNHSNKMILPLYKSLLRREYTPKILKALASEFDHMDRRAASSEYLEFVLELKKKFNKKRSKL</sequence>
<dbReference type="Proteomes" id="UP000054928">
    <property type="component" value="Unassembled WGS sequence"/>
</dbReference>
<dbReference type="PANTHER" id="PTHR43684">
    <property type="match status" value="1"/>
</dbReference>
<accession>A0A0P1AN21</accession>
<dbReference type="InterPro" id="IPR051053">
    <property type="entry name" value="ECH/Chromodomain_protein"/>
</dbReference>
<reference evidence="2" key="1">
    <citation type="submission" date="2014-09" db="EMBL/GenBank/DDBJ databases">
        <authorList>
            <person name="Sharma Rahul"/>
            <person name="Thines Marco"/>
        </authorList>
    </citation>
    <scope>NUCLEOTIDE SEQUENCE [LARGE SCALE GENOMIC DNA]</scope>
</reference>
<dbReference type="OrthoDB" id="409763at2759"/>
<name>A0A0P1AN21_PLAHL</name>